<reference evidence="1 2" key="1">
    <citation type="submission" date="2023-08" db="EMBL/GenBank/DDBJ databases">
        <title>Oxalobacteraceae gen .nov., isolated from river sludge outside the plant.</title>
        <authorList>
            <person name="Zhao S.Y."/>
        </authorList>
    </citation>
    <scope>NUCLEOTIDE SEQUENCE [LARGE SCALE GENOMIC DNA]</scope>
    <source>
        <strain evidence="1 2">R-40</strain>
    </source>
</reference>
<dbReference type="SUPFAM" id="SSF48695">
    <property type="entry name" value="Multiheme cytochromes"/>
    <property type="match status" value="1"/>
</dbReference>
<organism evidence="1 2">
    <name type="scientific">Keguizhuia sedimenti</name>
    <dbReference type="NCBI Taxonomy" id="3064264"/>
    <lineage>
        <taxon>Bacteria</taxon>
        <taxon>Pseudomonadati</taxon>
        <taxon>Pseudomonadota</taxon>
        <taxon>Betaproteobacteria</taxon>
        <taxon>Burkholderiales</taxon>
        <taxon>Oxalobacteraceae</taxon>
        <taxon>Keguizhuia</taxon>
    </lineage>
</organism>
<dbReference type="Pfam" id="PF09626">
    <property type="entry name" value="DHC"/>
    <property type="match status" value="1"/>
</dbReference>
<evidence type="ECO:0000313" key="1">
    <source>
        <dbReference type="EMBL" id="MDQ9169648.1"/>
    </source>
</evidence>
<comment type="caution">
    <text evidence="1">The sequence shown here is derived from an EMBL/GenBank/DDBJ whole genome shotgun (WGS) entry which is preliminary data.</text>
</comment>
<protein>
    <submittedName>
        <fullName evidence="1">Diheme cytochrome c</fullName>
    </submittedName>
</protein>
<keyword evidence="2" id="KW-1185">Reference proteome</keyword>
<accession>A0ABU1BKY3</accession>
<proteinExistence type="predicted"/>
<sequence>MSFIPGIPIRPAVLGLILTIFGTGSALADDTRAQKVPLLPKYQQECSSCHVAYPPGMLPSASWKRLMDNLPNHFGTDASLDAESVKQISAWLTAHGGTYKRVREAPLEDRITRSAWFIRKHDEVPASTWKRTSIKSAANCMACHTRADQGDFNEDAVQIPR</sequence>
<name>A0ABU1BKY3_9BURK</name>
<dbReference type="InterPro" id="IPR036280">
    <property type="entry name" value="Multihaem_cyt_sf"/>
</dbReference>
<dbReference type="InterPro" id="IPR018588">
    <property type="entry name" value="Dihaem_cytochrome-c"/>
</dbReference>
<dbReference type="RefSeq" id="WP_338435585.1">
    <property type="nucleotide sequence ID" value="NZ_JAUYVH010000002.1"/>
</dbReference>
<evidence type="ECO:0000313" key="2">
    <source>
        <dbReference type="Proteomes" id="UP001225596"/>
    </source>
</evidence>
<dbReference type="EMBL" id="JAUYVH010000002">
    <property type="protein sequence ID" value="MDQ9169648.1"/>
    <property type="molecule type" value="Genomic_DNA"/>
</dbReference>
<gene>
    <name evidence="1" type="ORF">Q8A64_04405</name>
</gene>
<dbReference type="Proteomes" id="UP001225596">
    <property type="component" value="Unassembled WGS sequence"/>
</dbReference>